<dbReference type="Pfam" id="PF16452">
    <property type="entry name" value="Phage_CI_C"/>
    <property type="match status" value="1"/>
</dbReference>
<dbReference type="Gene3D" id="2.10.109.10">
    <property type="entry name" value="Umud Fragment, subunit A"/>
    <property type="match status" value="1"/>
</dbReference>
<dbReference type="EMBL" id="CP132353">
    <property type="protein sequence ID" value="WLS77146.1"/>
    <property type="molecule type" value="Genomic_DNA"/>
</dbReference>
<organism evidence="3 4">
    <name type="scientific">Erwinia pyri</name>
    <dbReference type="NCBI Taxonomy" id="3062598"/>
    <lineage>
        <taxon>Bacteria</taxon>
        <taxon>Pseudomonadati</taxon>
        <taxon>Pseudomonadota</taxon>
        <taxon>Gammaproteobacteria</taxon>
        <taxon>Enterobacterales</taxon>
        <taxon>Erwiniaceae</taxon>
        <taxon>Erwinia</taxon>
    </lineage>
</organism>
<accession>A0AA50DJ37</accession>
<evidence type="ECO:0000259" key="1">
    <source>
        <dbReference type="Pfam" id="PF07022"/>
    </source>
</evidence>
<dbReference type="Gene3D" id="1.10.260.40">
    <property type="entry name" value="lambda repressor-like DNA-binding domains"/>
    <property type="match status" value="2"/>
</dbReference>
<reference evidence="3 4" key="1">
    <citation type="submission" date="2023-07" db="EMBL/GenBank/DDBJ databases">
        <title>Pathogenic bacteria of pear tree diseases.</title>
        <authorList>
            <person name="Zhang Z."/>
            <person name="He L."/>
            <person name="Huang R."/>
        </authorList>
    </citation>
    <scope>NUCLEOTIDE SEQUENCE [LARGE SCALE GENOMIC DNA]</scope>
    <source>
        <strain evidence="3 4">DE2</strain>
    </source>
</reference>
<sequence length="280" mass="30963">MIDEMGKSTEVLERLMSSYGVRTQKELALALGIPANNISGWNQRDNVPGNSIIKCVIDTGADLQWLVSGELAKASSHGSQPFGRGKALYEKIMSNGGRPVLRRIMDAYGFTLQKQLCELLDISSGTVSTWVRRDYFPGDVVVACALDTGVSLQWLATGKGESTSNEFFNQVVRKIPKLRYESGRLKEAGYWIGDISLFSTTLCDAEYIEGIKYSWLIDKSQDELGSGRWLVAVDGVYDVFDISRLPGGKLRLTNISISYECSAADIQSYGVVLFTFEKHV</sequence>
<dbReference type="Pfam" id="PF07022">
    <property type="entry name" value="Phage_CI_repr"/>
    <property type="match status" value="2"/>
</dbReference>
<name>A0AA50DJ37_9GAMM</name>
<dbReference type="CDD" id="cd00093">
    <property type="entry name" value="HTH_XRE"/>
    <property type="match status" value="1"/>
</dbReference>
<dbReference type="AlphaFoldDB" id="A0AA50DJ37"/>
<feature type="domain" description="Bacteriophage CI repressor N-terminal" evidence="1">
    <location>
        <begin position="100"/>
        <end position="162"/>
    </location>
</feature>
<feature type="domain" description="Bacteriophage CI repressor N-terminal" evidence="1">
    <location>
        <begin position="10"/>
        <end position="70"/>
    </location>
</feature>
<dbReference type="InterPro" id="IPR001387">
    <property type="entry name" value="Cro/C1-type_HTH"/>
</dbReference>
<proteinExistence type="predicted"/>
<dbReference type="GO" id="GO:0045892">
    <property type="term" value="P:negative regulation of DNA-templated transcription"/>
    <property type="evidence" value="ECO:0007669"/>
    <property type="project" value="InterPro"/>
</dbReference>
<dbReference type="Proteomes" id="UP001228139">
    <property type="component" value="Chromosome"/>
</dbReference>
<dbReference type="KEGG" id="epi:Q3V30_11650"/>
<dbReference type="InterPro" id="IPR010982">
    <property type="entry name" value="Lambda_DNA-bd_dom_sf"/>
</dbReference>
<evidence type="ECO:0000313" key="3">
    <source>
        <dbReference type="EMBL" id="WLS77146.1"/>
    </source>
</evidence>
<evidence type="ECO:0000313" key="4">
    <source>
        <dbReference type="Proteomes" id="UP001228139"/>
    </source>
</evidence>
<protein>
    <submittedName>
        <fullName evidence="3">Helix-turn-helix domain-containing protein</fullName>
    </submittedName>
</protein>
<dbReference type="RefSeq" id="WP_306205797.1">
    <property type="nucleotide sequence ID" value="NZ_CP132353.1"/>
</dbReference>
<keyword evidence="4" id="KW-1185">Reference proteome</keyword>
<dbReference type="InterPro" id="IPR032499">
    <property type="entry name" value="Phage_CI_C"/>
</dbReference>
<dbReference type="InterPro" id="IPR010744">
    <property type="entry name" value="Phage_CI_N"/>
</dbReference>
<evidence type="ECO:0000259" key="2">
    <source>
        <dbReference type="Pfam" id="PF16452"/>
    </source>
</evidence>
<dbReference type="GO" id="GO:0003677">
    <property type="term" value="F:DNA binding"/>
    <property type="evidence" value="ECO:0007669"/>
    <property type="project" value="InterPro"/>
</dbReference>
<dbReference type="GO" id="GO:0051259">
    <property type="term" value="P:protein complex oligomerization"/>
    <property type="evidence" value="ECO:0007669"/>
    <property type="project" value="InterPro"/>
</dbReference>
<feature type="domain" description="Bacteriophage CI repressor C-terminal" evidence="2">
    <location>
        <begin position="174"/>
        <end position="270"/>
    </location>
</feature>
<gene>
    <name evidence="3" type="ORF">Q3V30_11650</name>
</gene>